<gene>
    <name evidence="2" type="ORF">HMJ29_14325</name>
</gene>
<protein>
    <submittedName>
        <fullName evidence="2">Uncharacterized protein</fullName>
    </submittedName>
</protein>
<reference evidence="2 3" key="1">
    <citation type="submission" date="2020-05" db="EMBL/GenBank/DDBJ databases">
        <title>Complete genome sequence of Hymenobacter sp. TS19 in Coasted Sand Dune.</title>
        <authorList>
            <person name="Lee J.-H."/>
            <person name="Jung J.-H."/>
            <person name="Jeong S."/>
            <person name="Zhao L."/>
            <person name="Kim M.-K."/>
            <person name="Seo H.-S."/>
            <person name="Lim S."/>
        </authorList>
    </citation>
    <scope>NUCLEOTIDE SEQUENCE [LARGE SCALE GENOMIC DNA]</scope>
    <source>
        <strain evidence="2 3">TS19</strain>
    </source>
</reference>
<evidence type="ECO:0000313" key="2">
    <source>
        <dbReference type="EMBL" id="QJX48050.1"/>
    </source>
</evidence>
<dbReference type="EMBL" id="CP053538">
    <property type="protein sequence ID" value="QJX48050.1"/>
    <property type="molecule type" value="Genomic_DNA"/>
</dbReference>
<feature type="signal peptide" evidence="1">
    <location>
        <begin position="1"/>
        <end position="16"/>
    </location>
</feature>
<evidence type="ECO:0000256" key="1">
    <source>
        <dbReference type="SAM" id="SignalP"/>
    </source>
</evidence>
<proteinExistence type="predicted"/>
<sequence>MSLLGALLLPATLCLAQQPNIEQVGAAGQANLQALAAGSPAVLPSSVRNEVIGSPYADQRWLPAQLIMSNKVPLAPVPLKYDVYNKRLLMRLVDRPKDSLQLDDRLLERFILQEPATAISPARQRVFRRFTDAPVATHRTQYVEVLQDGKFSLLKQYVKLLHKAQTGAYSNGNRMDELEDKPNYYVRGSNGTAVPVKLNLKQIQSAVPELSAALQATPGAKTAKTEADWVAVFKALNARP</sequence>
<evidence type="ECO:0000313" key="3">
    <source>
        <dbReference type="Proteomes" id="UP000501623"/>
    </source>
</evidence>
<dbReference type="RefSeq" id="WP_171592138.1">
    <property type="nucleotide sequence ID" value="NZ_CP053538.1"/>
</dbReference>
<organism evidence="2 3">
    <name type="scientific">Hymenobacter taeanensis</name>
    <dbReference type="NCBI Taxonomy" id="2735321"/>
    <lineage>
        <taxon>Bacteria</taxon>
        <taxon>Pseudomonadati</taxon>
        <taxon>Bacteroidota</taxon>
        <taxon>Cytophagia</taxon>
        <taxon>Cytophagales</taxon>
        <taxon>Hymenobacteraceae</taxon>
        <taxon>Hymenobacter</taxon>
    </lineage>
</organism>
<dbReference type="AlphaFoldDB" id="A0A6M6BJ30"/>
<dbReference type="Proteomes" id="UP000501623">
    <property type="component" value="Chromosome"/>
</dbReference>
<dbReference type="KEGG" id="hts:HMJ29_14325"/>
<name>A0A6M6BJ30_9BACT</name>
<feature type="chain" id="PRO_5026919926" evidence="1">
    <location>
        <begin position="17"/>
        <end position="240"/>
    </location>
</feature>
<keyword evidence="3" id="KW-1185">Reference proteome</keyword>
<keyword evidence="1" id="KW-0732">Signal</keyword>
<accession>A0A6M6BJ30</accession>